<protein>
    <submittedName>
        <fullName evidence="2">Uncharacterized protein</fullName>
    </submittedName>
</protein>
<dbReference type="AlphaFoldDB" id="A0A6A6DDM7"/>
<dbReference type="Proteomes" id="UP000800200">
    <property type="component" value="Unassembled WGS sequence"/>
</dbReference>
<sequence length="121" mass="13536">MSHQYSPFTPSAKSCEDYTSHLNYHSYSRHHYCPHHHHSLALVFIVLLVTSVVVTVSLIPTPPLTLFLSPLNPPLSSSLRLCTAYGTASISRYSLNLLMQIVSVISIQIPLSHQSRIPKEI</sequence>
<reference evidence="2" key="1">
    <citation type="journal article" date="2020" name="Stud. Mycol.">
        <title>101 Dothideomycetes genomes: a test case for predicting lifestyles and emergence of pathogens.</title>
        <authorList>
            <person name="Haridas S."/>
            <person name="Albert R."/>
            <person name="Binder M."/>
            <person name="Bloem J."/>
            <person name="Labutti K."/>
            <person name="Salamov A."/>
            <person name="Andreopoulos B."/>
            <person name="Baker S."/>
            <person name="Barry K."/>
            <person name="Bills G."/>
            <person name="Bluhm B."/>
            <person name="Cannon C."/>
            <person name="Castanera R."/>
            <person name="Culley D."/>
            <person name="Daum C."/>
            <person name="Ezra D."/>
            <person name="Gonzalez J."/>
            <person name="Henrissat B."/>
            <person name="Kuo A."/>
            <person name="Liang C."/>
            <person name="Lipzen A."/>
            <person name="Lutzoni F."/>
            <person name="Magnuson J."/>
            <person name="Mondo S."/>
            <person name="Nolan M."/>
            <person name="Ohm R."/>
            <person name="Pangilinan J."/>
            <person name="Park H.-J."/>
            <person name="Ramirez L."/>
            <person name="Alfaro M."/>
            <person name="Sun H."/>
            <person name="Tritt A."/>
            <person name="Yoshinaga Y."/>
            <person name="Zwiers L.-H."/>
            <person name="Turgeon B."/>
            <person name="Goodwin S."/>
            <person name="Spatafora J."/>
            <person name="Crous P."/>
            <person name="Grigoriev I."/>
        </authorList>
    </citation>
    <scope>NUCLEOTIDE SEQUENCE</scope>
    <source>
        <strain evidence="2">CBS 207.26</strain>
    </source>
</reference>
<keyword evidence="3" id="KW-1185">Reference proteome</keyword>
<evidence type="ECO:0000313" key="3">
    <source>
        <dbReference type="Proteomes" id="UP000800200"/>
    </source>
</evidence>
<dbReference type="EMBL" id="ML994686">
    <property type="protein sequence ID" value="KAF2177604.1"/>
    <property type="molecule type" value="Genomic_DNA"/>
</dbReference>
<keyword evidence="1" id="KW-1133">Transmembrane helix</keyword>
<gene>
    <name evidence="2" type="ORF">K469DRAFT_719697</name>
</gene>
<evidence type="ECO:0000313" key="2">
    <source>
        <dbReference type="EMBL" id="KAF2177604.1"/>
    </source>
</evidence>
<proteinExistence type="predicted"/>
<organism evidence="2 3">
    <name type="scientific">Zopfia rhizophila CBS 207.26</name>
    <dbReference type="NCBI Taxonomy" id="1314779"/>
    <lineage>
        <taxon>Eukaryota</taxon>
        <taxon>Fungi</taxon>
        <taxon>Dikarya</taxon>
        <taxon>Ascomycota</taxon>
        <taxon>Pezizomycotina</taxon>
        <taxon>Dothideomycetes</taxon>
        <taxon>Dothideomycetes incertae sedis</taxon>
        <taxon>Zopfiaceae</taxon>
        <taxon>Zopfia</taxon>
    </lineage>
</organism>
<keyword evidence="1" id="KW-0472">Membrane</keyword>
<accession>A0A6A6DDM7</accession>
<keyword evidence="1" id="KW-0812">Transmembrane</keyword>
<feature type="transmembrane region" description="Helical" evidence="1">
    <location>
        <begin position="39"/>
        <end position="59"/>
    </location>
</feature>
<name>A0A6A6DDM7_9PEZI</name>
<evidence type="ECO:0000256" key="1">
    <source>
        <dbReference type="SAM" id="Phobius"/>
    </source>
</evidence>